<organism evidence="6 7">
    <name type="scientific">Klebsormidium nitens</name>
    <name type="common">Green alga</name>
    <name type="synonym">Ulothrix nitens</name>
    <dbReference type="NCBI Taxonomy" id="105231"/>
    <lineage>
        <taxon>Eukaryota</taxon>
        <taxon>Viridiplantae</taxon>
        <taxon>Streptophyta</taxon>
        <taxon>Klebsormidiophyceae</taxon>
        <taxon>Klebsormidiales</taxon>
        <taxon>Klebsormidiaceae</taxon>
        <taxon>Klebsormidium</taxon>
    </lineage>
</organism>
<evidence type="ECO:0000256" key="2">
    <source>
        <dbReference type="ARBA" id="ARBA00022801"/>
    </source>
</evidence>
<evidence type="ECO:0000256" key="3">
    <source>
        <dbReference type="ARBA" id="ARBA00022806"/>
    </source>
</evidence>
<keyword evidence="5" id="KW-0732">Signal</keyword>
<proteinExistence type="predicted"/>
<dbReference type="GO" id="GO:0016787">
    <property type="term" value="F:hydrolase activity"/>
    <property type="evidence" value="ECO:0007669"/>
    <property type="project" value="UniProtKB-KW"/>
</dbReference>
<evidence type="ECO:0000256" key="5">
    <source>
        <dbReference type="SAM" id="SignalP"/>
    </source>
</evidence>
<dbReference type="Proteomes" id="UP000054558">
    <property type="component" value="Unassembled WGS sequence"/>
</dbReference>
<dbReference type="GO" id="GO:0005524">
    <property type="term" value="F:ATP binding"/>
    <property type="evidence" value="ECO:0007669"/>
    <property type="project" value="UniProtKB-KW"/>
</dbReference>
<dbReference type="OMA" id="PEDGAMF"/>
<keyword evidence="1" id="KW-0547">Nucleotide-binding</keyword>
<dbReference type="EMBL" id="DF238322">
    <property type="protein sequence ID" value="GAQ93225.1"/>
    <property type="molecule type" value="Genomic_DNA"/>
</dbReference>
<keyword evidence="7" id="KW-1185">Reference proteome</keyword>
<evidence type="ECO:0000313" key="7">
    <source>
        <dbReference type="Proteomes" id="UP000054558"/>
    </source>
</evidence>
<feature type="chain" id="PRO_5012824326" evidence="5">
    <location>
        <begin position="21"/>
        <end position="312"/>
    </location>
</feature>
<accession>A0A1Y1IQN7</accession>
<protein>
    <submittedName>
        <fullName evidence="6">ATP-dependent RNA helicase DHX8/PRP22</fullName>
    </submittedName>
</protein>
<dbReference type="STRING" id="105231.A0A1Y1IQN7"/>
<dbReference type="AlphaFoldDB" id="A0A1Y1IQN7"/>
<evidence type="ECO:0000256" key="1">
    <source>
        <dbReference type="ARBA" id="ARBA00022741"/>
    </source>
</evidence>
<dbReference type="GO" id="GO:0004386">
    <property type="term" value="F:helicase activity"/>
    <property type="evidence" value="ECO:0007669"/>
    <property type="project" value="UniProtKB-KW"/>
</dbReference>
<sequence>SGTGLTIVVTFLLRAAVKWAANFVAEERRAKWRNDVGYVIYHDREVTKDTKIVFMTEGSLVKQLPRKDSPGAPGTLACKDGQKLCEHCIKHPDLPQKQPRVLTKHRSGYPGVCVTSATLPNPEEFRRHMSGVVFPPISGRPHSVDIVYEEGPSITPEEERNQALNEDPKVGRKIVVATNAAETFSRLRTLGVSSTRVLQRKSGSTPNTSRSLCGRLCSEAVYEEMPPTANPQSKRTDFALVALDVTMMGWSRAFSRRGRRMAALLLSPEDGAMFFAAIDGGCQFSTRNPPPIPIWTGIARVRWAPVCSKPIR</sequence>
<gene>
    <name evidence="6" type="ORF">KFL_013730020</name>
</gene>
<dbReference type="Gene3D" id="3.40.50.300">
    <property type="entry name" value="P-loop containing nucleotide triphosphate hydrolases"/>
    <property type="match status" value="1"/>
</dbReference>
<name>A0A1Y1IQN7_KLENI</name>
<dbReference type="PANTHER" id="PTHR18934:SF99">
    <property type="entry name" value="ATP-DEPENDENT RNA HELICASE DHX37-RELATED"/>
    <property type="match status" value="1"/>
</dbReference>
<feature type="signal peptide" evidence="5">
    <location>
        <begin position="1"/>
        <end position="20"/>
    </location>
</feature>
<dbReference type="InterPro" id="IPR027417">
    <property type="entry name" value="P-loop_NTPase"/>
</dbReference>
<evidence type="ECO:0000313" key="6">
    <source>
        <dbReference type="EMBL" id="GAQ93225.1"/>
    </source>
</evidence>
<dbReference type="PANTHER" id="PTHR18934">
    <property type="entry name" value="ATP-DEPENDENT RNA HELICASE"/>
    <property type="match status" value="1"/>
</dbReference>
<keyword evidence="3 6" id="KW-0347">Helicase</keyword>
<feature type="non-terminal residue" evidence="6">
    <location>
        <position position="1"/>
    </location>
</feature>
<keyword evidence="2" id="KW-0378">Hydrolase</keyword>
<keyword evidence="4" id="KW-0067">ATP-binding</keyword>
<evidence type="ECO:0000256" key="4">
    <source>
        <dbReference type="ARBA" id="ARBA00022840"/>
    </source>
</evidence>
<reference evidence="6 7" key="1">
    <citation type="journal article" date="2014" name="Nat. Commun.">
        <title>Klebsormidium flaccidum genome reveals primary factors for plant terrestrial adaptation.</title>
        <authorList>
            <person name="Hori K."/>
            <person name="Maruyama F."/>
            <person name="Fujisawa T."/>
            <person name="Togashi T."/>
            <person name="Yamamoto N."/>
            <person name="Seo M."/>
            <person name="Sato S."/>
            <person name="Yamada T."/>
            <person name="Mori H."/>
            <person name="Tajima N."/>
            <person name="Moriyama T."/>
            <person name="Ikeuchi M."/>
            <person name="Watanabe M."/>
            <person name="Wada H."/>
            <person name="Kobayashi K."/>
            <person name="Saito M."/>
            <person name="Masuda T."/>
            <person name="Sasaki-Sekimoto Y."/>
            <person name="Mashiguchi K."/>
            <person name="Awai K."/>
            <person name="Shimojima M."/>
            <person name="Masuda S."/>
            <person name="Iwai M."/>
            <person name="Nobusawa T."/>
            <person name="Narise T."/>
            <person name="Kondo S."/>
            <person name="Saito H."/>
            <person name="Sato R."/>
            <person name="Murakawa M."/>
            <person name="Ihara Y."/>
            <person name="Oshima-Yamada Y."/>
            <person name="Ohtaka K."/>
            <person name="Satoh M."/>
            <person name="Sonobe K."/>
            <person name="Ishii M."/>
            <person name="Ohtani R."/>
            <person name="Kanamori-Sato M."/>
            <person name="Honoki R."/>
            <person name="Miyazaki D."/>
            <person name="Mochizuki H."/>
            <person name="Umetsu J."/>
            <person name="Higashi K."/>
            <person name="Shibata D."/>
            <person name="Kamiya Y."/>
            <person name="Sato N."/>
            <person name="Nakamura Y."/>
            <person name="Tabata S."/>
            <person name="Ida S."/>
            <person name="Kurokawa K."/>
            <person name="Ohta H."/>
        </authorList>
    </citation>
    <scope>NUCLEOTIDE SEQUENCE [LARGE SCALE GENOMIC DNA]</scope>
    <source>
        <strain evidence="6 7">NIES-2285</strain>
    </source>
</reference>